<dbReference type="Proteomes" id="UP000798808">
    <property type="component" value="Unassembled WGS sequence"/>
</dbReference>
<evidence type="ECO:0000313" key="3">
    <source>
        <dbReference type="Proteomes" id="UP000798808"/>
    </source>
</evidence>
<dbReference type="RefSeq" id="WP_155168581.1">
    <property type="nucleotide sequence ID" value="NZ_BAAAFL010000003.1"/>
</dbReference>
<sequence length="207" mass="24422">MPQPTIPLQSQGIYHIYTHANGSENLFREDENYRYFLRKYSEYIHPIAETFAYCLMPNHIHFMVRVRGEEKVLDFLKLKKPTLQGFETLGGFSMAVSKQFSHLLNGYTQAYNKRYSRKGSLFTPNFNRKPVESDAYFTSLVAYIHNNPVHHGFVTDAEDWPHSSYHSYLLEKRTKIAREEGLQWFGGRKEFVEVHRELKKEGVMLFE</sequence>
<dbReference type="InterPro" id="IPR036515">
    <property type="entry name" value="Transposase_17_sf"/>
</dbReference>
<gene>
    <name evidence="2" type="ORF">E1163_00585</name>
</gene>
<dbReference type="SMART" id="SM01321">
    <property type="entry name" value="Y1_Tnp"/>
    <property type="match status" value="1"/>
</dbReference>
<dbReference type="SUPFAM" id="SSF143422">
    <property type="entry name" value="Transposase IS200-like"/>
    <property type="match status" value="1"/>
</dbReference>
<dbReference type="EMBL" id="SMLW01000171">
    <property type="protein sequence ID" value="MTI23437.1"/>
    <property type="molecule type" value="Genomic_DNA"/>
</dbReference>
<evidence type="ECO:0000313" key="2">
    <source>
        <dbReference type="EMBL" id="MTI23437.1"/>
    </source>
</evidence>
<comment type="caution">
    <text evidence="2">The sequence shown here is derived from an EMBL/GenBank/DDBJ whole genome shotgun (WGS) entry which is preliminary data.</text>
</comment>
<reference evidence="2 3" key="1">
    <citation type="submission" date="2019-02" db="EMBL/GenBank/DDBJ databases">
        <authorList>
            <person name="Goldberg S.R."/>
            <person name="Haltli B.A."/>
            <person name="Correa H."/>
            <person name="Russell K.G."/>
        </authorList>
    </citation>
    <scope>NUCLEOTIDE SEQUENCE [LARGE SCALE GENOMIC DNA]</scope>
    <source>
        <strain evidence="2 3">JCM 16186</strain>
    </source>
</reference>
<dbReference type="Gene3D" id="3.30.70.1290">
    <property type="entry name" value="Transposase IS200-like"/>
    <property type="match status" value="1"/>
</dbReference>
<protein>
    <recommendedName>
        <fullName evidence="1">Transposase IS200-like domain-containing protein</fullName>
    </recommendedName>
</protein>
<name>A0ABW9RH93_9BACT</name>
<dbReference type="PANTHER" id="PTHR34322">
    <property type="entry name" value="TRANSPOSASE, Y1_TNP DOMAIN-CONTAINING"/>
    <property type="match status" value="1"/>
</dbReference>
<dbReference type="InterPro" id="IPR002686">
    <property type="entry name" value="Transposase_17"/>
</dbReference>
<proteinExistence type="predicted"/>
<organism evidence="2 3">
    <name type="scientific">Fulvivirga kasyanovii</name>
    <dbReference type="NCBI Taxonomy" id="396812"/>
    <lineage>
        <taxon>Bacteria</taxon>
        <taxon>Pseudomonadati</taxon>
        <taxon>Bacteroidota</taxon>
        <taxon>Cytophagia</taxon>
        <taxon>Cytophagales</taxon>
        <taxon>Fulvivirgaceae</taxon>
        <taxon>Fulvivirga</taxon>
    </lineage>
</organism>
<feature type="domain" description="Transposase IS200-like" evidence="1">
    <location>
        <begin position="9"/>
        <end position="147"/>
    </location>
</feature>
<accession>A0ABW9RH93</accession>
<dbReference type="PANTHER" id="PTHR34322:SF2">
    <property type="entry name" value="TRANSPOSASE IS200-LIKE DOMAIN-CONTAINING PROTEIN"/>
    <property type="match status" value="1"/>
</dbReference>
<keyword evidence="3" id="KW-1185">Reference proteome</keyword>
<evidence type="ECO:0000259" key="1">
    <source>
        <dbReference type="SMART" id="SM01321"/>
    </source>
</evidence>